<dbReference type="Proteomes" id="UP000740883">
    <property type="component" value="Unassembled WGS sequence"/>
</dbReference>
<accession>A0A9P6GUK9</accession>
<comment type="caution">
    <text evidence="1">The sequence shown here is derived from an EMBL/GenBank/DDBJ whole genome shotgun (WGS) entry which is preliminary data.</text>
</comment>
<evidence type="ECO:0000313" key="2">
    <source>
        <dbReference type="Proteomes" id="UP000740883"/>
    </source>
</evidence>
<dbReference type="InterPro" id="IPR051320">
    <property type="entry name" value="Viral_Replic_Matur_Polypro"/>
</dbReference>
<dbReference type="PANTHER" id="PTHR33064">
    <property type="entry name" value="POL PROTEIN"/>
    <property type="match status" value="1"/>
</dbReference>
<dbReference type="OrthoDB" id="8947436at2759"/>
<feature type="non-terminal residue" evidence="1">
    <location>
        <position position="1"/>
    </location>
</feature>
<sequence>ISSEGIGVDRERVLAIENLPVPMSKKKLQSFLGLYNYCSKFIRDGYKYVVKLYNILKLRGDKENDWWKGAAKNMVYIDMINAAKAVLKETMLLFVENIFI</sequence>
<protein>
    <submittedName>
        <fullName evidence="1">Retrovirus-related Pol polyprotein from transposon opus</fullName>
    </submittedName>
</protein>
<dbReference type="PANTHER" id="PTHR33064:SF37">
    <property type="entry name" value="RIBONUCLEASE H"/>
    <property type="match status" value="1"/>
</dbReference>
<name>A0A9P6GUK9_9MICR</name>
<dbReference type="InterPro" id="IPR043128">
    <property type="entry name" value="Rev_trsase/Diguanyl_cyclase"/>
</dbReference>
<evidence type="ECO:0000313" key="1">
    <source>
        <dbReference type="EMBL" id="KAF9747736.1"/>
    </source>
</evidence>
<dbReference type="EMBL" id="SBJO01001312">
    <property type="protein sequence ID" value="KAF9747736.1"/>
    <property type="molecule type" value="Genomic_DNA"/>
</dbReference>
<organism evidence="1 2">
    <name type="scientific">Nosema granulosis</name>
    <dbReference type="NCBI Taxonomy" id="83296"/>
    <lineage>
        <taxon>Eukaryota</taxon>
        <taxon>Fungi</taxon>
        <taxon>Fungi incertae sedis</taxon>
        <taxon>Microsporidia</taxon>
        <taxon>Nosematidae</taxon>
        <taxon>Nosema</taxon>
    </lineage>
</organism>
<dbReference type="InterPro" id="IPR043502">
    <property type="entry name" value="DNA/RNA_pol_sf"/>
</dbReference>
<dbReference type="Gene3D" id="3.30.70.270">
    <property type="match status" value="1"/>
</dbReference>
<reference evidence="1 2" key="1">
    <citation type="journal article" date="2020" name="Genome Biol. Evol.">
        <title>Comparative genomics of strictly vertically transmitted, feminizing microsporidia endosymbionts of amphipod crustaceans.</title>
        <authorList>
            <person name="Cormier A."/>
            <person name="Chebbi M.A."/>
            <person name="Giraud I."/>
            <person name="Wattier R."/>
            <person name="Teixeira M."/>
            <person name="Gilbert C."/>
            <person name="Rigaud T."/>
            <person name="Cordaux R."/>
        </authorList>
    </citation>
    <scope>NUCLEOTIDE SEQUENCE [LARGE SCALE GENOMIC DNA]</scope>
    <source>
        <strain evidence="1 2">Ou3-Ou53</strain>
    </source>
</reference>
<keyword evidence="2" id="KW-1185">Reference proteome</keyword>
<gene>
    <name evidence="1" type="primary">pol_22</name>
    <name evidence="1" type="ORF">NGRA_3508</name>
</gene>
<dbReference type="AlphaFoldDB" id="A0A9P6GUK9"/>
<proteinExistence type="predicted"/>
<dbReference type="SUPFAM" id="SSF56672">
    <property type="entry name" value="DNA/RNA polymerases"/>
    <property type="match status" value="1"/>
</dbReference>